<proteinExistence type="predicted"/>
<reference evidence="1" key="1">
    <citation type="submission" date="2018-02" db="EMBL/GenBank/DDBJ databases">
        <title>Rhizophora mucronata_Transcriptome.</title>
        <authorList>
            <person name="Meera S.P."/>
            <person name="Sreeshan A."/>
            <person name="Augustine A."/>
        </authorList>
    </citation>
    <scope>NUCLEOTIDE SEQUENCE</scope>
    <source>
        <tissue evidence="1">Leaf</tissue>
    </source>
</reference>
<accession>A0A2P2QU55</accession>
<organism evidence="1">
    <name type="scientific">Rhizophora mucronata</name>
    <name type="common">Asiatic mangrove</name>
    <dbReference type="NCBI Taxonomy" id="61149"/>
    <lineage>
        <taxon>Eukaryota</taxon>
        <taxon>Viridiplantae</taxon>
        <taxon>Streptophyta</taxon>
        <taxon>Embryophyta</taxon>
        <taxon>Tracheophyta</taxon>
        <taxon>Spermatophyta</taxon>
        <taxon>Magnoliopsida</taxon>
        <taxon>eudicotyledons</taxon>
        <taxon>Gunneridae</taxon>
        <taxon>Pentapetalae</taxon>
        <taxon>rosids</taxon>
        <taxon>fabids</taxon>
        <taxon>Malpighiales</taxon>
        <taxon>Rhizophoraceae</taxon>
        <taxon>Rhizophora</taxon>
    </lineage>
</organism>
<evidence type="ECO:0000313" key="1">
    <source>
        <dbReference type="EMBL" id="MBX70552.1"/>
    </source>
</evidence>
<sequence>MAGLEGLRKKLIPLFDAEEGLSAGSSMDPNDSYTVIFIIKIPWYSVVGWFLN</sequence>
<dbReference type="EMBL" id="GGEC01090068">
    <property type="protein sequence ID" value="MBX70552.1"/>
    <property type="molecule type" value="Transcribed_RNA"/>
</dbReference>
<name>A0A2P2QU55_RHIMU</name>
<protein>
    <submittedName>
        <fullName evidence="1">Uncharacterized protein</fullName>
    </submittedName>
</protein>
<dbReference type="AlphaFoldDB" id="A0A2P2QU55"/>